<evidence type="ECO:0000256" key="2">
    <source>
        <dbReference type="ARBA" id="ARBA00013275"/>
    </source>
</evidence>
<dbReference type="RefSeq" id="WP_092665964.1">
    <property type="nucleotide sequence ID" value="NZ_LT629734.1"/>
</dbReference>
<proteinExistence type="inferred from homology"/>
<name>A0A1H1MFA8_9MICO</name>
<evidence type="ECO:0000256" key="5">
    <source>
        <dbReference type="ARBA" id="ARBA00022840"/>
    </source>
</evidence>
<dbReference type="InterPro" id="IPR000873">
    <property type="entry name" value="AMP-dep_synth/lig_dom"/>
</dbReference>
<dbReference type="NCBIfam" id="TIGR02188">
    <property type="entry name" value="Ac_CoA_lig_AcsA"/>
    <property type="match status" value="1"/>
</dbReference>
<dbReference type="OrthoDB" id="9803968at2"/>
<evidence type="ECO:0000313" key="11">
    <source>
        <dbReference type="EMBL" id="SDR85524.1"/>
    </source>
</evidence>
<evidence type="ECO:0000259" key="10">
    <source>
        <dbReference type="Pfam" id="PF16177"/>
    </source>
</evidence>
<evidence type="ECO:0000259" key="9">
    <source>
        <dbReference type="Pfam" id="PF13193"/>
    </source>
</evidence>
<dbReference type="Gene3D" id="3.30.300.30">
    <property type="match status" value="1"/>
</dbReference>
<dbReference type="InterPro" id="IPR025110">
    <property type="entry name" value="AMP-bd_C"/>
</dbReference>
<accession>A0A1H1MFA8</accession>
<dbReference type="GO" id="GO:0019427">
    <property type="term" value="P:acetyl-CoA biosynthetic process from acetate"/>
    <property type="evidence" value="ECO:0007669"/>
    <property type="project" value="UniProtKB-UniRule"/>
</dbReference>
<dbReference type="GO" id="GO:0005524">
    <property type="term" value="F:ATP binding"/>
    <property type="evidence" value="ECO:0007669"/>
    <property type="project" value="UniProtKB-KW"/>
</dbReference>
<dbReference type="InterPro" id="IPR020845">
    <property type="entry name" value="AMP-binding_CS"/>
</dbReference>
<dbReference type="SUPFAM" id="SSF56801">
    <property type="entry name" value="Acetyl-CoA synthetase-like"/>
    <property type="match status" value="1"/>
</dbReference>
<keyword evidence="4" id="KW-0547">Nucleotide-binding</keyword>
<evidence type="ECO:0000256" key="1">
    <source>
        <dbReference type="ARBA" id="ARBA00006432"/>
    </source>
</evidence>
<keyword evidence="6" id="KW-0007">Acetylation</keyword>
<dbReference type="EC" id="6.2.1.1" evidence="2 7"/>
<dbReference type="Pfam" id="PF16177">
    <property type="entry name" value="ACAS_N"/>
    <property type="match status" value="1"/>
</dbReference>
<evidence type="ECO:0000313" key="12">
    <source>
        <dbReference type="Proteomes" id="UP000199649"/>
    </source>
</evidence>
<feature type="domain" description="Acetyl-coenzyme A synthetase N-terminal" evidence="10">
    <location>
        <begin position="29"/>
        <end position="81"/>
    </location>
</feature>
<evidence type="ECO:0000256" key="6">
    <source>
        <dbReference type="ARBA" id="ARBA00022990"/>
    </source>
</evidence>
<dbReference type="AlphaFoldDB" id="A0A1H1MFA8"/>
<sequence>MSDHIDHLLTETRRFAPPQELRGASATSDELYDRAKQDRLGFWAEQARELQWETPFTEVLDWQPPHAKWFHDGTLNVAVNCLDRHVDAGNGDRVAFHWEGEPGDRRTLTYADMTAEVKRLANVLEGLGVRAGDRVAIYLPMLPEAIAAMLACARIGAVHTAVFGGFSPSNLRGRIDDAGATLVITTDGAWRKGKVFPLKPTVDEALREPGHGVRNVLVVKRGENEIDWDDSRDTWYHEAMAAAPAEHVAQAFPAEHPLFILYTSGTTGRPKGILHTSAGYLTQTSFTHRHVFDLKPESDVYWCTADIGWVTGHSYIVYGPMANGTTQVMHEGTFDTPTPERPWQIIERYGVTTFYTAPTAIRTFMKLGRQHTQSSDLSSLRVLGTVGEPINPEAWVWYREVIGGGTTPVVDTWWQTETGAIMISALAAVTTLKPGSAQVPIPGIEVDVLDDSGQPVADGDGGLLVATEPWPSMLRGIWGDEERYRETYWEKFGDKYFAGDGARKDEDGEIWLLGRVDDVMNVSGHRLSTAEIESSLVAHDGVAEAAVVGATDATTGQAVVAFVILKQSASRDHTIEEAEQILREHVAKDIGAIARPRQVFIVPDLPKTRSGKIMRRLLRDLAEGRALGDTTTLADQGVVDAIQQQFRGA</sequence>
<dbReference type="Gene3D" id="3.40.50.12780">
    <property type="entry name" value="N-terminal domain of ligase-like"/>
    <property type="match status" value="1"/>
</dbReference>
<dbReference type="EMBL" id="LT629734">
    <property type="protein sequence ID" value="SDR85524.1"/>
    <property type="molecule type" value="Genomic_DNA"/>
</dbReference>
<dbReference type="GO" id="GO:0016208">
    <property type="term" value="F:AMP binding"/>
    <property type="evidence" value="ECO:0007669"/>
    <property type="project" value="InterPro"/>
</dbReference>
<dbReference type="PROSITE" id="PS00455">
    <property type="entry name" value="AMP_BINDING"/>
    <property type="match status" value="1"/>
</dbReference>
<dbReference type="PANTHER" id="PTHR24095:SF14">
    <property type="entry name" value="ACETYL-COENZYME A SYNTHETASE 1"/>
    <property type="match status" value="1"/>
</dbReference>
<evidence type="ECO:0000256" key="3">
    <source>
        <dbReference type="ARBA" id="ARBA00022598"/>
    </source>
</evidence>
<dbReference type="GO" id="GO:0005829">
    <property type="term" value="C:cytosol"/>
    <property type="evidence" value="ECO:0007669"/>
    <property type="project" value="TreeGrafter"/>
</dbReference>
<gene>
    <name evidence="11" type="ORF">SAMN04489719_0962</name>
</gene>
<keyword evidence="5" id="KW-0067">ATP-binding</keyword>
<dbReference type="NCBIfam" id="NF001208">
    <property type="entry name" value="PRK00174.1"/>
    <property type="match status" value="1"/>
</dbReference>
<dbReference type="CDD" id="cd05966">
    <property type="entry name" value="ACS"/>
    <property type="match status" value="1"/>
</dbReference>
<dbReference type="Proteomes" id="UP000199649">
    <property type="component" value="Chromosome I"/>
</dbReference>
<dbReference type="PANTHER" id="PTHR24095">
    <property type="entry name" value="ACETYL-COENZYME A SYNTHETASE"/>
    <property type="match status" value="1"/>
</dbReference>
<dbReference type="GO" id="GO:0003987">
    <property type="term" value="F:acetate-CoA ligase activity"/>
    <property type="evidence" value="ECO:0007669"/>
    <property type="project" value="UniProtKB-UniRule"/>
</dbReference>
<keyword evidence="3" id="KW-0436">Ligase</keyword>
<dbReference type="Pfam" id="PF13193">
    <property type="entry name" value="AMP-binding_C"/>
    <property type="match status" value="1"/>
</dbReference>
<evidence type="ECO:0000256" key="4">
    <source>
        <dbReference type="ARBA" id="ARBA00022741"/>
    </source>
</evidence>
<feature type="domain" description="AMP-dependent synthetase/ligase" evidence="8">
    <location>
        <begin position="88"/>
        <end position="478"/>
    </location>
</feature>
<dbReference type="FunFam" id="3.40.50.12780:FF:000001">
    <property type="entry name" value="Acetyl-coenzyme A synthetase"/>
    <property type="match status" value="1"/>
</dbReference>
<dbReference type="InterPro" id="IPR011904">
    <property type="entry name" value="Ac_CoA_lig"/>
</dbReference>
<evidence type="ECO:0000259" key="8">
    <source>
        <dbReference type="Pfam" id="PF00501"/>
    </source>
</evidence>
<dbReference type="STRING" id="684552.SAMN04489719_0962"/>
<organism evidence="11 12">
    <name type="scientific">Agrococcus carbonis</name>
    <dbReference type="NCBI Taxonomy" id="684552"/>
    <lineage>
        <taxon>Bacteria</taxon>
        <taxon>Bacillati</taxon>
        <taxon>Actinomycetota</taxon>
        <taxon>Actinomycetes</taxon>
        <taxon>Micrococcales</taxon>
        <taxon>Microbacteriaceae</taxon>
        <taxon>Agrococcus</taxon>
    </lineage>
</organism>
<protein>
    <recommendedName>
        <fullName evidence="2 7">Acetate--CoA ligase</fullName>
        <ecNumber evidence="2 7">6.2.1.1</ecNumber>
    </recommendedName>
</protein>
<evidence type="ECO:0000256" key="7">
    <source>
        <dbReference type="NCBIfam" id="TIGR02188"/>
    </source>
</evidence>
<dbReference type="InterPro" id="IPR042099">
    <property type="entry name" value="ANL_N_sf"/>
</dbReference>
<feature type="domain" description="AMP-binding enzyme C-terminal" evidence="9">
    <location>
        <begin position="531"/>
        <end position="612"/>
    </location>
</feature>
<dbReference type="InterPro" id="IPR032387">
    <property type="entry name" value="ACAS_N"/>
</dbReference>
<dbReference type="Pfam" id="PF00501">
    <property type="entry name" value="AMP-binding"/>
    <property type="match status" value="1"/>
</dbReference>
<reference evidence="12" key="1">
    <citation type="submission" date="2016-10" db="EMBL/GenBank/DDBJ databases">
        <authorList>
            <person name="Varghese N."/>
            <person name="Submissions S."/>
        </authorList>
    </citation>
    <scope>NUCLEOTIDE SEQUENCE [LARGE SCALE GENOMIC DNA]</scope>
    <source>
        <strain evidence="12">DSM 22965</strain>
    </source>
</reference>
<keyword evidence="12" id="KW-1185">Reference proteome</keyword>
<comment type="similarity">
    <text evidence="1">Belongs to the ATP-dependent AMP-binding enzyme family.</text>
</comment>
<dbReference type="InterPro" id="IPR045851">
    <property type="entry name" value="AMP-bd_C_sf"/>
</dbReference>